<reference evidence="2" key="2">
    <citation type="submission" date="2015-01" db="EMBL/GenBank/DDBJ databases">
        <title>Evolutionary Origins and Diversification of the Mycorrhizal Mutualists.</title>
        <authorList>
            <consortium name="DOE Joint Genome Institute"/>
            <consortium name="Mycorrhizal Genomics Consortium"/>
            <person name="Kohler A."/>
            <person name="Kuo A."/>
            <person name="Nagy L.G."/>
            <person name="Floudas D."/>
            <person name="Copeland A."/>
            <person name="Barry K.W."/>
            <person name="Cichocki N."/>
            <person name="Veneault-Fourrey C."/>
            <person name="LaButti K."/>
            <person name="Lindquist E.A."/>
            <person name="Lipzen A."/>
            <person name="Lundell T."/>
            <person name="Morin E."/>
            <person name="Murat C."/>
            <person name="Riley R."/>
            <person name="Ohm R."/>
            <person name="Sun H."/>
            <person name="Tunlid A."/>
            <person name="Henrissat B."/>
            <person name="Grigoriev I.V."/>
            <person name="Hibbett D.S."/>
            <person name="Martin F."/>
        </authorList>
    </citation>
    <scope>NUCLEOTIDE SEQUENCE [LARGE SCALE GENOMIC DNA]</scope>
    <source>
        <strain evidence="2">MUT 4182</strain>
    </source>
</reference>
<dbReference type="HOGENOM" id="CLU_180191_1_0_1"/>
<gene>
    <name evidence="1" type="ORF">M407DRAFT_242107</name>
</gene>
<reference evidence="1 2" key="1">
    <citation type="submission" date="2014-04" db="EMBL/GenBank/DDBJ databases">
        <authorList>
            <consortium name="DOE Joint Genome Institute"/>
            <person name="Kuo A."/>
            <person name="Girlanda M."/>
            <person name="Perotto S."/>
            <person name="Kohler A."/>
            <person name="Nagy L.G."/>
            <person name="Floudas D."/>
            <person name="Copeland A."/>
            <person name="Barry K.W."/>
            <person name="Cichocki N."/>
            <person name="Veneault-Fourrey C."/>
            <person name="LaButti K."/>
            <person name="Lindquist E.A."/>
            <person name="Lipzen A."/>
            <person name="Lundell T."/>
            <person name="Morin E."/>
            <person name="Murat C."/>
            <person name="Sun H."/>
            <person name="Tunlid A."/>
            <person name="Henrissat B."/>
            <person name="Grigoriev I.V."/>
            <person name="Hibbett D.S."/>
            <person name="Martin F."/>
            <person name="Nordberg H.P."/>
            <person name="Cantor M.N."/>
            <person name="Hua S.X."/>
        </authorList>
    </citation>
    <scope>NUCLEOTIDE SEQUENCE [LARGE SCALE GENOMIC DNA]</scope>
    <source>
        <strain evidence="1 2">MUT 4182</strain>
    </source>
</reference>
<organism evidence="1 2">
    <name type="scientific">Tulasnella calospora MUT 4182</name>
    <dbReference type="NCBI Taxonomy" id="1051891"/>
    <lineage>
        <taxon>Eukaryota</taxon>
        <taxon>Fungi</taxon>
        <taxon>Dikarya</taxon>
        <taxon>Basidiomycota</taxon>
        <taxon>Agaricomycotina</taxon>
        <taxon>Agaricomycetes</taxon>
        <taxon>Cantharellales</taxon>
        <taxon>Tulasnellaceae</taxon>
        <taxon>Tulasnella</taxon>
    </lineage>
</organism>
<evidence type="ECO:0000313" key="1">
    <source>
        <dbReference type="EMBL" id="KIO30747.1"/>
    </source>
</evidence>
<dbReference type="Proteomes" id="UP000054248">
    <property type="component" value="Unassembled WGS sequence"/>
</dbReference>
<name>A0A0C3MAP3_9AGAM</name>
<dbReference type="OrthoDB" id="3132318at2759"/>
<dbReference type="EMBL" id="KN822969">
    <property type="protein sequence ID" value="KIO30747.1"/>
    <property type="molecule type" value="Genomic_DNA"/>
</dbReference>
<accession>A0A0C3MAP3</accession>
<proteinExistence type="predicted"/>
<evidence type="ECO:0000313" key="2">
    <source>
        <dbReference type="Proteomes" id="UP000054248"/>
    </source>
</evidence>
<sequence length="87" mass="9926">MCQQIAEGVHYRGCSHFVVNFFPVSIKDCNQSNCTKSCRHPANCYNPNCTREWGPVIDKCSAMSYEKCPNCTAAIMAYQQQQQQRAR</sequence>
<protein>
    <submittedName>
        <fullName evidence="1">Uncharacterized protein</fullName>
    </submittedName>
</protein>
<keyword evidence="2" id="KW-1185">Reference proteome</keyword>
<dbReference type="AlphaFoldDB" id="A0A0C3MAP3"/>